<evidence type="ECO:0000313" key="5">
    <source>
        <dbReference type="Proteomes" id="UP000660262"/>
    </source>
</evidence>
<dbReference type="Pfam" id="PF17774">
    <property type="entry name" value="YlmH_RBD"/>
    <property type="match status" value="1"/>
</dbReference>
<evidence type="ECO:0000256" key="1">
    <source>
        <dbReference type="PROSITE-ProRule" id="PRU00182"/>
    </source>
</evidence>
<dbReference type="InterPro" id="IPR040591">
    <property type="entry name" value="RqcP2_RBD"/>
</dbReference>
<sequence>MGSMARLAPRLARPTRVRRIAAAAAPQRRRRGGNGSGGKNASPGISSSDDLYKLEFWNDDGYDVEDGMEDWMWDDVDSDDSATLTEEEDFSEESLLPSISTTKPNSDKRAKVLSGRPSSSRVLLSHALDVAESAASLKPSNVSCFHFASSGTISNKNPHVPVDSALLNKITRLTPFYDPHTASDVRAVVAHVNGWEPWNVDGNDMRTKPTKHTSDIVVAAVGGHSSPERIRYAFLPRRAVASLNTDAGNNGAHPALASGVTLLDAVAVACVQVRLMSRAPGASLSHRSIVGAILATGLQRSSFGDVVVISSHVAFVYVDPKHARTLEDGLTSVGRDEVEVELTPLGDAASMTAMAESIMDIVDDADDVTNDNSGTTGDISRVSAASDRLDAVLPKIFKGVGRSDVAKLVKKGHIELNHNRARGVPLKPSASLSVGDVVSVRRHGRFVVNDISTRPSKGDKKPRVVVAVAVSV</sequence>
<feature type="region of interest" description="Disordered" evidence="2">
    <location>
        <begin position="1"/>
        <end position="46"/>
    </location>
</feature>
<dbReference type="InterPro" id="IPR012677">
    <property type="entry name" value="Nucleotide-bd_a/b_plait_sf"/>
</dbReference>
<dbReference type="Gene3D" id="3.30.70.330">
    <property type="match status" value="1"/>
</dbReference>
<organism evidence="4 5">
    <name type="scientific">Pycnococcus provasolii</name>
    <dbReference type="NCBI Taxonomy" id="41880"/>
    <lineage>
        <taxon>Eukaryota</taxon>
        <taxon>Viridiplantae</taxon>
        <taxon>Chlorophyta</taxon>
        <taxon>Pseudoscourfieldiophyceae</taxon>
        <taxon>Pseudoscourfieldiales</taxon>
        <taxon>Pycnococcaceae</taxon>
        <taxon>Pycnococcus</taxon>
    </lineage>
</organism>
<gene>
    <name evidence="4" type="ORF">PPROV_000205100</name>
</gene>
<evidence type="ECO:0000259" key="3">
    <source>
        <dbReference type="Pfam" id="PF17774"/>
    </source>
</evidence>
<comment type="caution">
    <text evidence="4">The sequence shown here is derived from an EMBL/GenBank/DDBJ whole genome shotgun (WGS) entry which is preliminary data.</text>
</comment>
<feature type="compositionally biased region" description="Low complexity" evidence="2">
    <location>
        <begin position="1"/>
        <end position="12"/>
    </location>
</feature>
<name>A0A830H7T9_9CHLO</name>
<feature type="compositionally biased region" description="Acidic residues" evidence="2">
    <location>
        <begin position="82"/>
        <end position="92"/>
    </location>
</feature>
<keyword evidence="5" id="KW-1185">Reference proteome</keyword>
<dbReference type="EMBL" id="BNJQ01000005">
    <property type="protein sequence ID" value="GHP03296.1"/>
    <property type="molecule type" value="Genomic_DNA"/>
</dbReference>
<keyword evidence="1" id="KW-0694">RNA-binding</keyword>
<dbReference type="SUPFAM" id="SSF55174">
    <property type="entry name" value="Alpha-L RNA-binding motif"/>
    <property type="match status" value="1"/>
</dbReference>
<feature type="domain" description="Ribosome-associated protein quality control protein P2 RNA-binding" evidence="3">
    <location>
        <begin position="282"/>
        <end position="345"/>
    </location>
</feature>
<dbReference type="Gene3D" id="3.10.290.10">
    <property type="entry name" value="RNA-binding S4 domain"/>
    <property type="match status" value="1"/>
</dbReference>
<proteinExistence type="predicted"/>
<dbReference type="PROSITE" id="PS50889">
    <property type="entry name" value="S4"/>
    <property type="match status" value="1"/>
</dbReference>
<evidence type="ECO:0000313" key="4">
    <source>
        <dbReference type="EMBL" id="GHP03296.1"/>
    </source>
</evidence>
<accession>A0A830H7T9</accession>
<evidence type="ECO:0000256" key="2">
    <source>
        <dbReference type="SAM" id="MobiDB-lite"/>
    </source>
</evidence>
<protein>
    <recommendedName>
        <fullName evidence="3">Ribosome-associated protein quality control protein P2 RNA-binding domain-containing protein</fullName>
    </recommendedName>
</protein>
<dbReference type="AlphaFoldDB" id="A0A830H7T9"/>
<dbReference type="Proteomes" id="UP000660262">
    <property type="component" value="Unassembled WGS sequence"/>
</dbReference>
<dbReference type="GO" id="GO:0003723">
    <property type="term" value="F:RNA binding"/>
    <property type="evidence" value="ECO:0007669"/>
    <property type="project" value="UniProtKB-KW"/>
</dbReference>
<reference evidence="4" key="1">
    <citation type="submission" date="2020-10" db="EMBL/GenBank/DDBJ databases">
        <title>Unveiling of a novel bifunctional photoreceptor, Dualchrome1, isolated from a cosmopolitan green alga.</title>
        <authorList>
            <person name="Suzuki S."/>
            <person name="Kawachi M."/>
        </authorList>
    </citation>
    <scope>NUCLEOTIDE SEQUENCE</scope>
    <source>
        <strain evidence="4">NIES 2893</strain>
    </source>
</reference>
<feature type="region of interest" description="Disordered" evidence="2">
    <location>
        <begin position="82"/>
        <end position="116"/>
    </location>
</feature>
<dbReference type="InterPro" id="IPR036986">
    <property type="entry name" value="S4_RNA-bd_sf"/>
</dbReference>
<dbReference type="CDD" id="cd00165">
    <property type="entry name" value="S4"/>
    <property type="match status" value="1"/>
</dbReference>